<protein>
    <recommendedName>
        <fullName evidence="6">RING-type domain-containing protein</fullName>
    </recommendedName>
</protein>
<evidence type="ECO:0000256" key="2">
    <source>
        <dbReference type="ARBA" id="ARBA00022771"/>
    </source>
</evidence>
<evidence type="ECO:0000313" key="7">
    <source>
        <dbReference type="EMBL" id="CAG9331677.1"/>
    </source>
</evidence>
<dbReference type="AlphaFoldDB" id="A0AAU9K1R0"/>
<name>A0AAU9K1R0_9CILI</name>
<dbReference type="SMART" id="SM00184">
    <property type="entry name" value="RING"/>
    <property type="match status" value="1"/>
</dbReference>
<keyword evidence="5" id="KW-0175">Coiled coil</keyword>
<evidence type="ECO:0000256" key="1">
    <source>
        <dbReference type="ARBA" id="ARBA00022723"/>
    </source>
</evidence>
<evidence type="ECO:0000256" key="5">
    <source>
        <dbReference type="SAM" id="Coils"/>
    </source>
</evidence>
<dbReference type="GO" id="GO:0008270">
    <property type="term" value="F:zinc ion binding"/>
    <property type="evidence" value="ECO:0007669"/>
    <property type="project" value="UniProtKB-KW"/>
</dbReference>
<feature type="coiled-coil region" evidence="5">
    <location>
        <begin position="113"/>
        <end position="173"/>
    </location>
</feature>
<evidence type="ECO:0000259" key="6">
    <source>
        <dbReference type="PROSITE" id="PS50089"/>
    </source>
</evidence>
<evidence type="ECO:0000256" key="4">
    <source>
        <dbReference type="PROSITE-ProRule" id="PRU00175"/>
    </source>
</evidence>
<evidence type="ECO:0000256" key="3">
    <source>
        <dbReference type="ARBA" id="ARBA00022833"/>
    </source>
</evidence>
<proteinExistence type="predicted"/>
<accession>A0AAU9K1R0</accession>
<dbReference type="PROSITE" id="PS50089">
    <property type="entry name" value="ZF_RING_2"/>
    <property type="match status" value="1"/>
</dbReference>
<dbReference type="Pfam" id="PF14634">
    <property type="entry name" value="zf-RING_5"/>
    <property type="match status" value="1"/>
</dbReference>
<dbReference type="InterPro" id="IPR017907">
    <property type="entry name" value="Znf_RING_CS"/>
</dbReference>
<dbReference type="PROSITE" id="PS00518">
    <property type="entry name" value="ZF_RING_1"/>
    <property type="match status" value="1"/>
</dbReference>
<dbReference type="Gene3D" id="3.30.40.10">
    <property type="entry name" value="Zinc/RING finger domain, C3HC4 (zinc finger)"/>
    <property type="match status" value="1"/>
</dbReference>
<dbReference type="Proteomes" id="UP001162131">
    <property type="component" value="Unassembled WGS sequence"/>
</dbReference>
<dbReference type="SUPFAM" id="SSF57850">
    <property type="entry name" value="RING/U-box"/>
    <property type="match status" value="1"/>
</dbReference>
<evidence type="ECO:0000313" key="8">
    <source>
        <dbReference type="Proteomes" id="UP001162131"/>
    </source>
</evidence>
<dbReference type="EMBL" id="CAJZBQ010000053">
    <property type="protein sequence ID" value="CAG9331677.1"/>
    <property type="molecule type" value="Genomic_DNA"/>
</dbReference>
<dbReference type="InterPro" id="IPR050143">
    <property type="entry name" value="TRIM/RBCC"/>
</dbReference>
<keyword evidence="3" id="KW-0862">Zinc</keyword>
<dbReference type="PANTHER" id="PTHR24103">
    <property type="entry name" value="E3 UBIQUITIN-PROTEIN LIGASE TRIM"/>
    <property type="match status" value="1"/>
</dbReference>
<reference evidence="7" key="1">
    <citation type="submission" date="2021-09" db="EMBL/GenBank/DDBJ databases">
        <authorList>
            <consortium name="AG Swart"/>
            <person name="Singh M."/>
            <person name="Singh A."/>
            <person name="Seah K."/>
            <person name="Emmerich C."/>
        </authorList>
    </citation>
    <scope>NUCLEOTIDE SEQUENCE</scope>
    <source>
        <strain evidence="7">ATCC30299</strain>
    </source>
</reference>
<organism evidence="7 8">
    <name type="scientific">Blepharisma stoltei</name>
    <dbReference type="NCBI Taxonomy" id="1481888"/>
    <lineage>
        <taxon>Eukaryota</taxon>
        <taxon>Sar</taxon>
        <taxon>Alveolata</taxon>
        <taxon>Ciliophora</taxon>
        <taxon>Postciliodesmatophora</taxon>
        <taxon>Heterotrichea</taxon>
        <taxon>Heterotrichida</taxon>
        <taxon>Blepharismidae</taxon>
        <taxon>Blepharisma</taxon>
    </lineage>
</organism>
<dbReference type="SUPFAM" id="SSF57845">
    <property type="entry name" value="B-box zinc-binding domain"/>
    <property type="match status" value="1"/>
</dbReference>
<keyword evidence="1" id="KW-0479">Metal-binding</keyword>
<dbReference type="InterPro" id="IPR001841">
    <property type="entry name" value="Znf_RING"/>
</dbReference>
<keyword evidence="8" id="KW-1185">Reference proteome</keyword>
<feature type="domain" description="RING-type" evidence="6">
    <location>
        <begin position="7"/>
        <end position="45"/>
    </location>
</feature>
<comment type="caution">
    <text evidence="7">The sequence shown here is derived from an EMBL/GenBank/DDBJ whole genome shotgun (WGS) entry which is preliminary data.</text>
</comment>
<sequence>METLTTCPVCYSRYTHNDHLPLILSCGHTFCKICVSQISKCPLCRKTSTSAATNLLVFQVNSAPSKPCSHSPRYLYCPLCSYALCLECVVYHNLHGVLPLSDSSISPVTKEKLESASKKLKDSNKLIQDTLNRIGLLHNKINIEKEEYVINIKEKIQEVREALDQKELELLEELECMIRPITSKLEGISAEFQAALKFNKAELKYIEDLGKMEIKDQIEKFRTFQVRSINAKIVDPIGERAEEFKGISFDIEKLLLHIKDLGKPEIPLHKKFFNF</sequence>
<gene>
    <name evidence="7" type="ORF">BSTOLATCC_MIC53741</name>
</gene>
<keyword evidence="2 4" id="KW-0863">Zinc-finger</keyword>
<dbReference type="InterPro" id="IPR013083">
    <property type="entry name" value="Znf_RING/FYVE/PHD"/>
</dbReference>